<name>A0A284R2P0_ARMOS</name>
<evidence type="ECO:0000313" key="2">
    <source>
        <dbReference type="Proteomes" id="UP000219338"/>
    </source>
</evidence>
<gene>
    <name evidence="1" type="ORF">ARMOST_06309</name>
</gene>
<dbReference type="GO" id="GO:0003676">
    <property type="term" value="F:nucleic acid binding"/>
    <property type="evidence" value="ECO:0007669"/>
    <property type="project" value="InterPro"/>
</dbReference>
<keyword evidence="2" id="KW-1185">Reference proteome</keyword>
<dbReference type="OMA" id="KDQFTSP"/>
<protein>
    <submittedName>
        <fullName evidence="1">Uncharacterized protein</fullName>
    </submittedName>
</protein>
<dbReference type="OrthoDB" id="2884342at2759"/>
<sequence length="408" mass="44839">MLRLVQRLPANRITHRSLSTGLISRTVRVDSLAEGYNVNRILAAIKANPAESITVAKDHLLVRFFNEDMAKNCVASGSGTSGAVMKMDDALSPPLSAVDVAALGRLGMSRSLAMTDIPNNVQEKDVLEILSQHGGLESWIFDSPKRTATARYLDMHDAFQARFTVSHQIFVLICLSQALVDLRSNGINTLPLTNPDSYIFPKWFPAEEADQGMVNCRVKISGITDPKMILHLRSWVVEFEKDQIPVLSISLSREQGTAMLQFASSDLAQRFCNMCASRALELGVEVSVARRQSAIQRGLVTAIALGACRTITLNLTGEKDLAHLNDYLHFFKRIGVITPESKDQFTSPVRELRVSYEKLSSAMRCILVLSGLEVVGSKHSSLPDFEGASINFLGAHLNTSPVSPSLWE</sequence>
<proteinExistence type="predicted"/>
<organism evidence="1 2">
    <name type="scientific">Armillaria ostoyae</name>
    <name type="common">Armillaria root rot fungus</name>
    <dbReference type="NCBI Taxonomy" id="47428"/>
    <lineage>
        <taxon>Eukaryota</taxon>
        <taxon>Fungi</taxon>
        <taxon>Dikarya</taxon>
        <taxon>Basidiomycota</taxon>
        <taxon>Agaricomycotina</taxon>
        <taxon>Agaricomycetes</taxon>
        <taxon>Agaricomycetidae</taxon>
        <taxon>Agaricales</taxon>
        <taxon>Marasmiineae</taxon>
        <taxon>Physalacriaceae</taxon>
        <taxon>Armillaria</taxon>
    </lineage>
</organism>
<dbReference type="AlphaFoldDB" id="A0A284R2P0"/>
<evidence type="ECO:0000313" key="1">
    <source>
        <dbReference type="EMBL" id="SJL02966.1"/>
    </source>
</evidence>
<dbReference type="Proteomes" id="UP000219338">
    <property type="component" value="Unassembled WGS sequence"/>
</dbReference>
<dbReference type="EMBL" id="FUEG01000004">
    <property type="protein sequence ID" value="SJL02966.1"/>
    <property type="molecule type" value="Genomic_DNA"/>
</dbReference>
<reference evidence="2" key="1">
    <citation type="journal article" date="2017" name="Nat. Ecol. Evol.">
        <title>Genome expansion and lineage-specific genetic innovations in the forest pathogenic fungi Armillaria.</title>
        <authorList>
            <person name="Sipos G."/>
            <person name="Prasanna A.N."/>
            <person name="Walter M.C."/>
            <person name="O'Connor E."/>
            <person name="Balint B."/>
            <person name="Krizsan K."/>
            <person name="Kiss B."/>
            <person name="Hess J."/>
            <person name="Varga T."/>
            <person name="Slot J."/>
            <person name="Riley R."/>
            <person name="Boka B."/>
            <person name="Rigling D."/>
            <person name="Barry K."/>
            <person name="Lee J."/>
            <person name="Mihaltcheva S."/>
            <person name="LaButti K."/>
            <person name="Lipzen A."/>
            <person name="Waldron R."/>
            <person name="Moloney N.M."/>
            <person name="Sperisen C."/>
            <person name="Kredics L."/>
            <person name="Vagvoelgyi C."/>
            <person name="Patrignani A."/>
            <person name="Fitzpatrick D."/>
            <person name="Nagy I."/>
            <person name="Doyle S."/>
            <person name="Anderson J.B."/>
            <person name="Grigoriev I.V."/>
            <person name="Gueldener U."/>
            <person name="Muensterkoetter M."/>
            <person name="Nagy L.G."/>
        </authorList>
    </citation>
    <scope>NUCLEOTIDE SEQUENCE [LARGE SCALE GENOMIC DNA]</scope>
    <source>
        <strain evidence="2">C18/9</strain>
    </source>
</reference>
<accession>A0A284R2P0</accession>
<dbReference type="SUPFAM" id="SSF54928">
    <property type="entry name" value="RNA-binding domain, RBD"/>
    <property type="match status" value="1"/>
</dbReference>
<dbReference type="InterPro" id="IPR035979">
    <property type="entry name" value="RBD_domain_sf"/>
</dbReference>